<keyword evidence="9" id="KW-0492">Microsome</keyword>
<evidence type="ECO:0000256" key="6">
    <source>
        <dbReference type="ARBA" id="ARBA00022617"/>
    </source>
</evidence>
<proteinExistence type="inferred from homology"/>
<evidence type="ECO:0000256" key="5">
    <source>
        <dbReference type="ARBA" id="ARBA00010617"/>
    </source>
</evidence>
<evidence type="ECO:0000256" key="8">
    <source>
        <dbReference type="ARBA" id="ARBA00022824"/>
    </source>
</evidence>
<keyword evidence="6" id="KW-0349">Heme</keyword>
<comment type="function">
    <text evidence="2">May be involved in the metabolism of insect hormones and in the breakdown of synthetic insecticides.</text>
</comment>
<keyword evidence="12" id="KW-0503">Monooxygenase</keyword>
<dbReference type="PANTHER" id="PTHR24292">
    <property type="entry name" value="CYTOCHROME P450"/>
    <property type="match status" value="1"/>
</dbReference>
<evidence type="ECO:0000256" key="4">
    <source>
        <dbReference type="ARBA" id="ARBA00004406"/>
    </source>
</evidence>
<dbReference type="InterPro" id="IPR002403">
    <property type="entry name" value="Cyt_P450_E_grp-IV"/>
</dbReference>
<evidence type="ECO:0000256" key="11">
    <source>
        <dbReference type="ARBA" id="ARBA00023004"/>
    </source>
</evidence>
<evidence type="ECO:0000256" key="9">
    <source>
        <dbReference type="ARBA" id="ARBA00022848"/>
    </source>
</evidence>
<evidence type="ECO:0008006" key="17">
    <source>
        <dbReference type="Google" id="ProtNLM"/>
    </source>
</evidence>
<name>A0ABD1ETS8_HYPHA</name>
<organism evidence="15 16">
    <name type="scientific">Hypothenemus hampei</name>
    <name type="common">Coffee berry borer</name>
    <dbReference type="NCBI Taxonomy" id="57062"/>
    <lineage>
        <taxon>Eukaryota</taxon>
        <taxon>Metazoa</taxon>
        <taxon>Ecdysozoa</taxon>
        <taxon>Arthropoda</taxon>
        <taxon>Hexapoda</taxon>
        <taxon>Insecta</taxon>
        <taxon>Pterygota</taxon>
        <taxon>Neoptera</taxon>
        <taxon>Endopterygota</taxon>
        <taxon>Coleoptera</taxon>
        <taxon>Polyphaga</taxon>
        <taxon>Cucujiformia</taxon>
        <taxon>Curculionidae</taxon>
        <taxon>Scolytinae</taxon>
        <taxon>Hypothenemus</taxon>
    </lineage>
</organism>
<keyword evidence="14" id="KW-1133">Transmembrane helix</keyword>
<dbReference type="GO" id="GO:0004497">
    <property type="term" value="F:monooxygenase activity"/>
    <property type="evidence" value="ECO:0007669"/>
    <property type="project" value="UniProtKB-KW"/>
</dbReference>
<comment type="cofactor">
    <cofactor evidence="1">
        <name>heme</name>
        <dbReference type="ChEBI" id="CHEBI:30413"/>
    </cofactor>
</comment>
<evidence type="ECO:0000313" key="15">
    <source>
        <dbReference type="EMBL" id="KAL1502202.1"/>
    </source>
</evidence>
<feature type="transmembrane region" description="Helical" evidence="14">
    <location>
        <begin position="22"/>
        <end position="41"/>
    </location>
</feature>
<dbReference type="AlphaFoldDB" id="A0ABD1ETS8"/>
<dbReference type="GO" id="GO:0005789">
    <property type="term" value="C:endoplasmic reticulum membrane"/>
    <property type="evidence" value="ECO:0007669"/>
    <property type="project" value="UniProtKB-SubCell"/>
</dbReference>
<reference evidence="15 16" key="1">
    <citation type="submission" date="2024-05" db="EMBL/GenBank/DDBJ databases">
        <title>Genetic variation in Jamaican populations of the coffee berry borer (Hypothenemus hampei).</title>
        <authorList>
            <person name="Errbii M."/>
            <person name="Myrie A."/>
        </authorList>
    </citation>
    <scope>NUCLEOTIDE SEQUENCE [LARGE SCALE GENOMIC DNA]</scope>
    <source>
        <strain evidence="15">JA-Hopewell-2020-01-JO</strain>
        <tissue evidence="15">Whole body</tissue>
    </source>
</reference>
<keyword evidence="14" id="KW-0812">Transmembrane</keyword>
<dbReference type="Proteomes" id="UP001566132">
    <property type="component" value="Unassembled WGS sequence"/>
</dbReference>
<evidence type="ECO:0000313" key="16">
    <source>
        <dbReference type="Proteomes" id="UP001566132"/>
    </source>
</evidence>
<dbReference type="InterPro" id="IPR001128">
    <property type="entry name" value="Cyt_P450"/>
</dbReference>
<sequence length="468" mass="55007">MSNNICLTKHFTFLKYVNQHQMFYFLTLFTFAVLFALVWILRKYTTFEKLRIPRASRPKFPYGNFSGVLKGETTLHIFLWKYHNRFKKKIYKYGGLFVFLKPVLLLTDVTVAEELTQEKFLQICPKESKLTKDNVETILRTGALRTFIQKFQYSVNTAIPEKLLNSHTETVIKEFLLESCCLAFGFKSFELLQEINELQQRYQISSKFYLFLTIPFFNRKKRKLCYDLEEYFIDILEDRKKNDSEETDLLEAFINLYNESEIPVAGIAEELFDLFSDILNYSYSAIMFCLYELSNHKEIQDELIGEIRRHNNDKKSSAYDLLKLVYLDAVVKETFRKYPPVASIIKVGRKDTGTLDWYPVKDPVIFQSVLGIQRDSEFYTKPEDFDPDRFSDNQVPKKGVYKPFGDGPASDLRLKVASVQVKLMLHSILSSLRVEFKNDDCTLKYDPKLIYLSPGSDRINLKFLKIQY</sequence>
<evidence type="ECO:0000256" key="12">
    <source>
        <dbReference type="ARBA" id="ARBA00023033"/>
    </source>
</evidence>
<evidence type="ECO:0000256" key="1">
    <source>
        <dbReference type="ARBA" id="ARBA00001971"/>
    </source>
</evidence>
<dbReference type="PANTHER" id="PTHR24292:SF54">
    <property type="entry name" value="CYP9F3-RELATED"/>
    <property type="match status" value="1"/>
</dbReference>
<dbReference type="InterPro" id="IPR036396">
    <property type="entry name" value="Cyt_P450_sf"/>
</dbReference>
<dbReference type="GO" id="GO:0046872">
    <property type="term" value="F:metal ion binding"/>
    <property type="evidence" value="ECO:0007669"/>
    <property type="project" value="UniProtKB-KW"/>
</dbReference>
<evidence type="ECO:0000256" key="10">
    <source>
        <dbReference type="ARBA" id="ARBA00023002"/>
    </source>
</evidence>
<evidence type="ECO:0000256" key="2">
    <source>
        <dbReference type="ARBA" id="ARBA00003690"/>
    </source>
</evidence>
<dbReference type="EMBL" id="JBDJPC010000005">
    <property type="protein sequence ID" value="KAL1502202.1"/>
    <property type="molecule type" value="Genomic_DNA"/>
</dbReference>
<keyword evidence="11" id="KW-0408">Iron</keyword>
<keyword evidence="13 14" id="KW-0472">Membrane</keyword>
<keyword evidence="16" id="KW-1185">Reference proteome</keyword>
<keyword evidence="7" id="KW-0479">Metal-binding</keyword>
<gene>
    <name evidence="15" type="ORF">ABEB36_007378</name>
</gene>
<protein>
    <recommendedName>
        <fullName evidence="17">Cytochrome P450</fullName>
    </recommendedName>
</protein>
<evidence type="ECO:0000256" key="7">
    <source>
        <dbReference type="ARBA" id="ARBA00022723"/>
    </source>
</evidence>
<keyword evidence="8" id="KW-0256">Endoplasmic reticulum</keyword>
<comment type="caution">
    <text evidence="15">The sequence shown here is derived from an EMBL/GenBank/DDBJ whole genome shotgun (WGS) entry which is preliminary data.</text>
</comment>
<evidence type="ECO:0000256" key="14">
    <source>
        <dbReference type="SAM" id="Phobius"/>
    </source>
</evidence>
<dbReference type="InterPro" id="IPR050476">
    <property type="entry name" value="Insect_CytP450_Detox"/>
</dbReference>
<keyword evidence="10" id="KW-0560">Oxidoreductase</keyword>
<dbReference type="SUPFAM" id="SSF48264">
    <property type="entry name" value="Cytochrome P450"/>
    <property type="match status" value="1"/>
</dbReference>
<comment type="similarity">
    <text evidence="5">Belongs to the cytochrome P450 family.</text>
</comment>
<evidence type="ECO:0000256" key="13">
    <source>
        <dbReference type="ARBA" id="ARBA00023136"/>
    </source>
</evidence>
<accession>A0ABD1ETS8</accession>
<dbReference type="Gene3D" id="1.10.630.10">
    <property type="entry name" value="Cytochrome P450"/>
    <property type="match status" value="1"/>
</dbReference>
<comment type="subcellular location">
    <subcellularLocation>
        <location evidence="4">Endoplasmic reticulum membrane</location>
        <topology evidence="4">Peripheral membrane protein</topology>
    </subcellularLocation>
    <subcellularLocation>
        <location evidence="3">Microsome membrane</location>
        <topology evidence="3">Peripheral membrane protein</topology>
    </subcellularLocation>
</comment>
<dbReference type="PRINTS" id="PR00465">
    <property type="entry name" value="EP450IV"/>
</dbReference>
<evidence type="ECO:0000256" key="3">
    <source>
        <dbReference type="ARBA" id="ARBA00004174"/>
    </source>
</evidence>
<dbReference type="Pfam" id="PF00067">
    <property type="entry name" value="p450"/>
    <property type="match status" value="1"/>
</dbReference>
<feature type="transmembrane region" description="Helical" evidence="14">
    <location>
        <begin position="90"/>
        <end position="112"/>
    </location>
</feature>